<keyword evidence="2" id="KW-0732">Signal</keyword>
<accession>A0ABT1HW75</accession>
<evidence type="ECO:0000313" key="4">
    <source>
        <dbReference type="Proteomes" id="UP001205311"/>
    </source>
</evidence>
<comment type="caution">
    <text evidence="3">The sequence shown here is derived from an EMBL/GenBank/DDBJ whole genome shotgun (WGS) entry which is preliminary data.</text>
</comment>
<reference evidence="3 4" key="1">
    <citation type="submission" date="2022-06" db="EMBL/GenBank/DDBJ databases">
        <title>Genomic Encyclopedia of Archaeal and Bacterial Type Strains, Phase II (KMG-II): from individual species to whole genera.</title>
        <authorList>
            <person name="Goeker M."/>
        </authorList>
    </citation>
    <scope>NUCLEOTIDE SEQUENCE [LARGE SCALE GENOMIC DNA]</scope>
    <source>
        <strain evidence="3 4">DSM 40477</strain>
    </source>
</reference>
<evidence type="ECO:0000256" key="2">
    <source>
        <dbReference type="SAM" id="SignalP"/>
    </source>
</evidence>
<evidence type="ECO:0008006" key="5">
    <source>
        <dbReference type="Google" id="ProtNLM"/>
    </source>
</evidence>
<feature type="region of interest" description="Disordered" evidence="1">
    <location>
        <begin position="32"/>
        <end position="67"/>
    </location>
</feature>
<name>A0ABT1HW75_STRSD</name>
<evidence type="ECO:0000256" key="1">
    <source>
        <dbReference type="SAM" id="MobiDB-lite"/>
    </source>
</evidence>
<feature type="chain" id="PRO_5047175276" description="DUF3558 domain-containing protein" evidence="2">
    <location>
        <begin position="22"/>
        <end position="199"/>
    </location>
</feature>
<sequence length="199" mass="20497">MSRRRVLRLVAPLVFAAVALAGCGREVSGDPTAAAGFRPGEASGGPRPTTAVSGAPQVSRASAPRGVDGVDPCGLLQPADLGALGGAKGEPRRGEPVPDGCFYSLGGGAAHDSVAVGFFKPLDQVKAEQPGGREFDTEGYPTWFRCRVDNGYQTCTAAVGVRPDRTLLTVLSKRDTSADTVRDALNAVTVAALHRLPTA</sequence>
<dbReference type="RefSeq" id="WP_253670630.1">
    <property type="nucleotide sequence ID" value="NZ_JAMTCP010000019.1"/>
</dbReference>
<dbReference type="EMBL" id="JAMTCP010000019">
    <property type="protein sequence ID" value="MCP2259749.1"/>
    <property type="molecule type" value="Genomic_DNA"/>
</dbReference>
<feature type="signal peptide" evidence="2">
    <location>
        <begin position="1"/>
        <end position="21"/>
    </location>
</feature>
<keyword evidence="4" id="KW-1185">Reference proteome</keyword>
<dbReference type="PROSITE" id="PS51257">
    <property type="entry name" value="PROKAR_LIPOPROTEIN"/>
    <property type="match status" value="1"/>
</dbReference>
<proteinExistence type="predicted"/>
<gene>
    <name evidence="3" type="ORF">LX15_003455</name>
</gene>
<evidence type="ECO:0000313" key="3">
    <source>
        <dbReference type="EMBL" id="MCP2259749.1"/>
    </source>
</evidence>
<protein>
    <recommendedName>
        <fullName evidence="5">DUF3558 domain-containing protein</fullName>
    </recommendedName>
</protein>
<dbReference type="InterPro" id="IPR024520">
    <property type="entry name" value="DUF3558"/>
</dbReference>
<organism evidence="3 4">
    <name type="scientific">Streptoalloteichus tenebrarius (strain ATCC 17920 / DSM 40477 / JCM 4838 / CBS 697.72 / NBRC 16177 / NCIMB 11028 / NRRL B-12390 / A12253. 1 / ISP 5477)</name>
    <name type="common">Streptomyces tenebrarius</name>
    <dbReference type="NCBI Taxonomy" id="1933"/>
    <lineage>
        <taxon>Bacteria</taxon>
        <taxon>Bacillati</taxon>
        <taxon>Actinomycetota</taxon>
        <taxon>Actinomycetes</taxon>
        <taxon>Pseudonocardiales</taxon>
        <taxon>Pseudonocardiaceae</taxon>
        <taxon>Streptoalloteichus</taxon>
    </lineage>
</organism>
<dbReference type="Pfam" id="PF12079">
    <property type="entry name" value="DUF3558"/>
    <property type="match status" value="1"/>
</dbReference>
<dbReference type="Proteomes" id="UP001205311">
    <property type="component" value="Unassembled WGS sequence"/>
</dbReference>